<evidence type="ECO:0000313" key="1">
    <source>
        <dbReference type="EMBL" id="MBD8001566.1"/>
    </source>
</evidence>
<reference evidence="1 2" key="1">
    <citation type="submission" date="2020-08" db="EMBL/GenBank/DDBJ databases">
        <title>A Genomic Blueprint of the Chicken Gut Microbiome.</title>
        <authorList>
            <person name="Gilroy R."/>
            <person name="Ravi A."/>
            <person name="Getino M."/>
            <person name="Pursley I."/>
            <person name="Horton D.L."/>
            <person name="Alikhan N.-F."/>
            <person name="Baker D."/>
            <person name="Gharbi K."/>
            <person name="Hall N."/>
            <person name="Watson M."/>
            <person name="Adriaenssens E.M."/>
            <person name="Foster-Nyarko E."/>
            <person name="Jarju S."/>
            <person name="Secka A."/>
            <person name="Antonio M."/>
            <person name="Oren A."/>
            <person name="Chaudhuri R."/>
            <person name="La Ragione R.M."/>
            <person name="Hildebrand F."/>
            <person name="Pallen M.J."/>
        </authorList>
    </citation>
    <scope>NUCLEOTIDE SEQUENCE [LARGE SCALE GENOMIC DNA]</scope>
    <source>
        <strain evidence="1 2">Sa1YUN3</strain>
    </source>
</reference>
<dbReference type="EMBL" id="JACSPQ010000001">
    <property type="protein sequence ID" value="MBD8001566.1"/>
    <property type="molecule type" value="Genomic_DNA"/>
</dbReference>
<name>A0ABR8VB32_9BACT</name>
<protein>
    <submittedName>
        <fullName evidence="1">Uncharacterized protein</fullName>
    </submittedName>
</protein>
<gene>
    <name evidence="1" type="ORF">H9626_04940</name>
</gene>
<accession>A0ABR8VB32</accession>
<keyword evidence="2" id="KW-1185">Reference proteome</keyword>
<organism evidence="1 2">
    <name type="scientific">Phocaeicola faecium</name>
    <dbReference type="NCBI Taxonomy" id="2762213"/>
    <lineage>
        <taxon>Bacteria</taxon>
        <taxon>Pseudomonadati</taxon>
        <taxon>Bacteroidota</taxon>
        <taxon>Bacteroidia</taxon>
        <taxon>Bacteroidales</taxon>
        <taxon>Bacteroidaceae</taxon>
        <taxon>Phocaeicola</taxon>
    </lineage>
</organism>
<proteinExistence type="predicted"/>
<evidence type="ECO:0000313" key="2">
    <source>
        <dbReference type="Proteomes" id="UP000616346"/>
    </source>
</evidence>
<comment type="caution">
    <text evidence="1">The sequence shown here is derived from an EMBL/GenBank/DDBJ whole genome shotgun (WGS) entry which is preliminary data.</text>
</comment>
<sequence>MTPKEFTERTGYTPTEEEYKQIEEMYMNTDLDKNEFCKGWKSNRILLAETVKQTVVARNLAAERKDVVDFLLDRAQEFGDAALLNKAIEMVGHAEVIRRKLSLSLELWAIDKKYIKEHIQ</sequence>
<dbReference type="RefSeq" id="WP_191709742.1">
    <property type="nucleotide sequence ID" value="NZ_JACSPQ010000001.1"/>
</dbReference>
<dbReference type="Proteomes" id="UP000616346">
    <property type="component" value="Unassembled WGS sequence"/>
</dbReference>